<name>A0A6T8KV96_HEMAN</name>
<dbReference type="Pfam" id="PF15911">
    <property type="entry name" value="Beta-prop_WDR19_2nd"/>
    <property type="match status" value="1"/>
</dbReference>
<evidence type="ECO:0000256" key="3">
    <source>
        <dbReference type="ARBA" id="ARBA00022737"/>
    </source>
</evidence>
<evidence type="ECO:0000256" key="6">
    <source>
        <dbReference type="ARBA" id="ARBA00023273"/>
    </source>
</evidence>
<keyword evidence="3" id="KW-0677">Repeat</keyword>
<dbReference type="InterPro" id="IPR040379">
    <property type="entry name" value="WDR19/dyf-2"/>
</dbReference>
<evidence type="ECO:0000259" key="7">
    <source>
        <dbReference type="Pfam" id="PF15911"/>
    </source>
</evidence>
<evidence type="ECO:0000256" key="5">
    <source>
        <dbReference type="ARBA" id="ARBA00023069"/>
    </source>
</evidence>
<dbReference type="InterPro" id="IPR056168">
    <property type="entry name" value="TPR_IF140/IFT172/WDR19"/>
</dbReference>
<dbReference type="PANTHER" id="PTHR14920">
    <property type="entry name" value="OSMOTIC AVOIDANCE ABNORMAL PROTEIN 1/WD REPEAT MEMBRANE PROTEIN"/>
    <property type="match status" value="1"/>
</dbReference>
<dbReference type="GO" id="GO:0060271">
    <property type="term" value="P:cilium assembly"/>
    <property type="evidence" value="ECO:0007669"/>
    <property type="project" value="TreeGrafter"/>
</dbReference>
<dbReference type="GO" id="GO:0030991">
    <property type="term" value="C:intraciliary transport particle A"/>
    <property type="evidence" value="ECO:0007669"/>
    <property type="project" value="TreeGrafter"/>
</dbReference>
<dbReference type="InterPro" id="IPR015943">
    <property type="entry name" value="WD40/YVTN_repeat-like_dom_sf"/>
</dbReference>
<dbReference type="SMART" id="SM00320">
    <property type="entry name" value="WD40"/>
    <property type="match status" value="4"/>
</dbReference>
<feature type="domain" description="WDR19 first beta-propeller" evidence="8">
    <location>
        <begin position="24"/>
        <end position="345"/>
    </location>
</feature>
<evidence type="ECO:0000313" key="10">
    <source>
        <dbReference type="EMBL" id="CAD8745041.1"/>
    </source>
</evidence>
<dbReference type="SUPFAM" id="SSF82171">
    <property type="entry name" value="DPP6 N-terminal domain-like"/>
    <property type="match status" value="1"/>
</dbReference>
<dbReference type="EMBL" id="HBFK01018664">
    <property type="protein sequence ID" value="CAD8745041.1"/>
    <property type="molecule type" value="Transcribed_RNA"/>
</dbReference>
<accession>A0A6T8KV96</accession>
<sequence>MAAAQASSKLLFQINAKQHGAGSVVIAWQPAGNYVATAGANRQVHIYDRYGQVVDDVGITAGGAILGMDWDCEGETLAIMQQNNSALILWDVATRKTNMVETNMKDLSFLKWNINGPELAVGTGKGNLVMYNKRTTRIQQMLGKHTKRICGGQWNSLNQLALISEDKNLSINNQGGDQIRQEGLKGIPEEVFMPTSGSGKNVRSEVISVLVGNKHPLLIVNQNPSEIPMELAFVPKYGDITVHRWLQDDFLIIGFSGGYVTVVAPRSKDAAHEMFTKQLFRGGVQDMQVCETMRRVAVCGDQMVKFVDCVSWKELSEDQLQVQGTCDKIRWTGDGSVLSVGTADGNVYSFLARMPVMNASSGTMVAYLSSLREVVVRDAVDDSKTLAITIEMEPSFMGLGRNHVAMGMNNMCWFYACDRNGLKMGEHQYLATVEEIKLSSTMAAVRYDGRIQLHAIVGDPDGKKTRTFPEDDGDDSPITAHHLTDQFLIYTTKRGSVVYYSIEDGAVPNEYRHETGIVILFPNAAGTRCVFVDELARGYIYNPVDSSLLEVPEFPKDAQKVLWDLEDRTTFMVASIAELHTYVYTPITMTGPTIMKICASERQSTDSPIVLINGTVSCQTAGGSVSTLVLDSHSQIAENRDDPRPIKPEVQFRQALALGRLEEAAQYCEAQGPSEAMAAELLKRSMEMLDVQVAMRAASMAGDVGMTIALGKLVAVEDKNLLAGSMAMFVGDYSLAQDLLLSSSRPVAALEMRADLMQWEPAIRLAETLDPQRIPASCLQYADQLQALGEYETALERYQQAMQSHFMASGREVQVNLSTEHINQCKAGMARMHVKMGNTTKGFQIAVECGEAVCIECATIMESMKQYADAALLYEKGKNYEKAANLYITKLKDIKAATPLLAKVSTPKLHIKFAQAKEKQGQYREAAEAYERGKDNNSVVRLYLQHLNEPQKACSIVRNTRSVEGAADIAKFCEGQGDFRTAIEFLIVAKENQKAAELAQAHDLMDSYAHFMHNDGTQQEYVAMAQYYESKQQPEKAAEFYERAGKYPQALKLFLSVGDRCVEKAIEVVGLARNEVLTNTLVDYLMGDHDSAPKDPKFIYKLYTALGNYRQAARTAVLIARQEMQELGNYKVAHKMLYDMYRDLDSGNIPVPRELEETLMLLHSYILVKVLVKQGDHEAAARMLIRAAKNISKFPKHLVPILTSTVIECQRANLKKTSFEYASMLMRPEYRPQIAEAYKKKIESIVRKPTKQEDDEPVTPCPYCAMKSPCSTLDCPQCKNHVPYCIATGLRMVANDWTHCPSCHFPALFSKFKALIDSEGSCPMCEEQIQAASIHKVDNPEEFLNRAAKRLETDEDENKG</sequence>
<comment type="subcellular location">
    <subcellularLocation>
        <location evidence="1">Cell projection</location>
        <location evidence="1">Cilium</location>
    </subcellularLocation>
</comment>
<evidence type="ECO:0000256" key="2">
    <source>
        <dbReference type="ARBA" id="ARBA00022574"/>
    </source>
</evidence>
<proteinExistence type="predicted"/>
<dbReference type="Pfam" id="PF23389">
    <property type="entry name" value="Beta-prop_WDR19_1st"/>
    <property type="match status" value="1"/>
</dbReference>
<feature type="domain" description="IF140/IFT172/WDR19 TPR" evidence="9">
    <location>
        <begin position="856"/>
        <end position="1055"/>
    </location>
</feature>
<dbReference type="PANTHER" id="PTHR14920:SF0">
    <property type="entry name" value="WD REPEAT DOMAIN 19"/>
    <property type="match status" value="1"/>
</dbReference>
<keyword evidence="2" id="KW-0853">WD repeat</keyword>
<reference evidence="10" key="1">
    <citation type="submission" date="2021-01" db="EMBL/GenBank/DDBJ databases">
        <authorList>
            <person name="Corre E."/>
            <person name="Pelletier E."/>
            <person name="Niang G."/>
            <person name="Scheremetjew M."/>
            <person name="Finn R."/>
            <person name="Kale V."/>
            <person name="Holt S."/>
            <person name="Cochrane G."/>
            <person name="Meng A."/>
            <person name="Brown T."/>
            <person name="Cohen L."/>
        </authorList>
    </citation>
    <scope>NUCLEOTIDE SEQUENCE</scope>
    <source>
        <strain evidence="10">CCMP441</strain>
    </source>
</reference>
<dbReference type="InterPro" id="IPR039468">
    <property type="entry name" value="WDR19_WD40_rpt"/>
</dbReference>
<dbReference type="SUPFAM" id="SSF50978">
    <property type="entry name" value="WD40 repeat-like"/>
    <property type="match status" value="1"/>
</dbReference>
<dbReference type="GO" id="GO:0035721">
    <property type="term" value="P:intraciliary retrograde transport"/>
    <property type="evidence" value="ECO:0007669"/>
    <property type="project" value="InterPro"/>
</dbReference>
<dbReference type="Gene3D" id="2.130.10.10">
    <property type="entry name" value="YVTN repeat-like/Quinoprotein amine dehydrogenase"/>
    <property type="match status" value="2"/>
</dbReference>
<dbReference type="Gene3D" id="1.25.40.470">
    <property type="match status" value="2"/>
</dbReference>
<keyword evidence="5" id="KW-0969">Cilium</keyword>
<dbReference type="GO" id="GO:0005929">
    <property type="term" value="C:cilium"/>
    <property type="evidence" value="ECO:0007669"/>
    <property type="project" value="UniProtKB-SubCell"/>
</dbReference>
<dbReference type="InterPro" id="IPR057855">
    <property type="entry name" value="Beta-prop_WDR19_1st"/>
</dbReference>
<dbReference type="InterPro" id="IPR001680">
    <property type="entry name" value="WD40_rpt"/>
</dbReference>
<evidence type="ECO:0000256" key="4">
    <source>
        <dbReference type="ARBA" id="ARBA00022803"/>
    </source>
</evidence>
<protein>
    <recommendedName>
        <fullName evidence="11">Anaphase-promoting complex subunit 4 WD40 domain-containing protein</fullName>
    </recommendedName>
</protein>
<dbReference type="InterPro" id="IPR036322">
    <property type="entry name" value="WD40_repeat_dom_sf"/>
</dbReference>
<evidence type="ECO:0008006" key="11">
    <source>
        <dbReference type="Google" id="ProtNLM"/>
    </source>
</evidence>
<evidence type="ECO:0000259" key="8">
    <source>
        <dbReference type="Pfam" id="PF23389"/>
    </source>
</evidence>
<keyword evidence="4" id="KW-0802">TPR repeat</keyword>
<dbReference type="Pfam" id="PF24762">
    <property type="entry name" value="TPR_IF140-IFT172"/>
    <property type="match status" value="1"/>
</dbReference>
<gene>
    <name evidence="10" type="ORF">HAND1043_LOCUS11536</name>
</gene>
<keyword evidence="6" id="KW-0966">Cell projection</keyword>
<organism evidence="10">
    <name type="scientific">Hemiselmis andersenii</name>
    <name type="common">Cryptophyte alga</name>
    <dbReference type="NCBI Taxonomy" id="464988"/>
    <lineage>
        <taxon>Eukaryota</taxon>
        <taxon>Cryptophyceae</taxon>
        <taxon>Cryptomonadales</taxon>
        <taxon>Hemiselmidaceae</taxon>
        <taxon>Hemiselmis</taxon>
    </lineage>
</organism>
<evidence type="ECO:0000259" key="9">
    <source>
        <dbReference type="Pfam" id="PF24762"/>
    </source>
</evidence>
<evidence type="ECO:0000256" key="1">
    <source>
        <dbReference type="ARBA" id="ARBA00004138"/>
    </source>
</evidence>
<feature type="domain" description="WDR19 WD40 repeat" evidence="7">
    <location>
        <begin position="365"/>
        <end position="633"/>
    </location>
</feature>